<dbReference type="GO" id="GO:0051301">
    <property type="term" value="P:cell division"/>
    <property type="evidence" value="ECO:0007669"/>
    <property type="project" value="UniProtKB-KW"/>
</dbReference>
<evidence type="ECO:0000256" key="3">
    <source>
        <dbReference type="ARBA" id="ARBA00004496"/>
    </source>
</evidence>
<comment type="catalytic activity">
    <reaction evidence="18 19">
        <text>UDP-N-acetyl-alpha-D-muramate + NADP(+) = UDP-N-acetyl-3-O-(1-carboxyvinyl)-alpha-D-glucosamine + NADPH + H(+)</text>
        <dbReference type="Rhea" id="RHEA:12248"/>
        <dbReference type="ChEBI" id="CHEBI:15378"/>
        <dbReference type="ChEBI" id="CHEBI:57783"/>
        <dbReference type="ChEBI" id="CHEBI:58349"/>
        <dbReference type="ChEBI" id="CHEBI:68483"/>
        <dbReference type="ChEBI" id="CHEBI:70757"/>
        <dbReference type="EC" id="1.3.1.98"/>
    </reaction>
</comment>
<feature type="active site" description="Proton donor" evidence="19">
    <location>
        <position position="229"/>
    </location>
</feature>
<keyword evidence="8 19" id="KW-0132">Cell division</keyword>
<comment type="similarity">
    <text evidence="19">Belongs to the MurB family.</text>
</comment>
<evidence type="ECO:0000256" key="13">
    <source>
        <dbReference type="ARBA" id="ARBA00022984"/>
    </source>
</evidence>
<feature type="active site" evidence="19">
    <location>
        <position position="179"/>
    </location>
</feature>
<dbReference type="EC" id="1.3.1.98" evidence="5 19"/>
<dbReference type="SUPFAM" id="SSF56176">
    <property type="entry name" value="FAD-binding/transporter-associated domain-like"/>
    <property type="match status" value="1"/>
</dbReference>
<comment type="function">
    <text evidence="2 19">Cell wall formation.</text>
</comment>
<dbReference type="InterPro" id="IPR016169">
    <property type="entry name" value="FAD-bd_PCMH_sub2"/>
</dbReference>
<evidence type="ECO:0000256" key="14">
    <source>
        <dbReference type="ARBA" id="ARBA00023002"/>
    </source>
</evidence>
<dbReference type="Gene3D" id="3.30.43.10">
    <property type="entry name" value="Uridine Diphospho-n-acetylenolpyruvylglucosamine Reductase, domain 2"/>
    <property type="match status" value="1"/>
</dbReference>
<comment type="caution">
    <text evidence="21">The sequence shown here is derived from an EMBL/GenBank/DDBJ whole genome shotgun (WGS) entry which is preliminary data.</text>
</comment>
<dbReference type="GO" id="GO:0071555">
    <property type="term" value="P:cell wall organization"/>
    <property type="evidence" value="ECO:0007669"/>
    <property type="project" value="UniProtKB-KW"/>
</dbReference>
<proteinExistence type="inferred from homology"/>
<feature type="domain" description="FAD-binding PCMH-type" evidence="20">
    <location>
        <begin position="12"/>
        <end position="200"/>
    </location>
</feature>
<dbReference type="NCBIfam" id="NF010480">
    <property type="entry name" value="PRK13905.1"/>
    <property type="match status" value="1"/>
</dbReference>
<evidence type="ECO:0000256" key="8">
    <source>
        <dbReference type="ARBA" id="ARBA00022618"/>
    </source>
</evidence>
<evidence type="ECO:0000256" key="7">
    <source>
        <dbReference type="ARBA" id="ARBA00022490"/>
    </source>
</evidence>
<evidence type="ECO:0000256" key="10">
    <source>
        <dbReference type="ARBA" id="ARBA00022827"/>
    </source>
</evidence>
<dbReference type="GO" id="GO:0071949">
    <property type="term" value="F:FAD binding"/>
    <property type="evidence" value="ECO:0007669"/>
    <property type="project" value="InterPro"/>
</dbReference>
<dbReference type="InterPro" id="IPR036635">
    <property type="entry name" value="MurB_C_sf"/>
</dbReference>
<accession>A0A1V5T1J7</accession>
<reference evidence="21" key="1">
    <citation type="submission" date="2017-02" db="EMBL/GenBank/DDBJ databases">
        <title>Delving into the versatile metabolic prowess of the omnipresent phylum Bacteroidetes.</title>
        <authorList>
            <person name="Nobu M.K."/>
            <person name="Mei R."/>
            <person name="Narihiro T."/>
            <person name="Kuroda K."/>
            <person name="Liu W.-T."/>
        </authorList>
    </citation>
    <scope>NUCLEOTIDE SEQUENCE</scope>
    <source>
        <strain evidence="21">ADurb.Bin276</strain>
    </source>
</reference>
<keyword evidence="13 19" id="KW-0573">Peptidoglycan synthesis</keyword>
<keyword evidence="11 19" id="KW-0521">NADP</keyword>
<dbReference type="Proteomes" id="UP000485569">
    <property type="component" value="Unassembled WGS sequence"/>
</dbReference>
<dbReference type="GO" id="GO:0008360">
    <property type="term" value="P:regulation of cell shape"/>
    <property type="evidence" value="ECO:0007669"/>
    <property type="project" value="UniProtKB-KW"/>
</dbReference>
<dbReference type="GO" id="GO:0009252">
    <property type="term" value="P:peptidoglycan biosynthetic process"/>
    <property type="evidence" value="ECO:0007669"/>
    <property type="project" value="UniProtKB-UniRule"/>
</dbReference>
<evidence type="ECO:0000259" key="20">
    <source>
        <dbReference type="PROSITE" id="PS51387"/>
    </source>
</evidence>
<evidence type="ECO:0000313" key="21">
    <source>
        <dbReference type="EMBL" id="OQA60588.1"/>
    </source>
</evidence>
<dbReference type="HAMAP" id="MF_00037">
    <property type="entry name" value="MurB"/>
    <property type="match status" value="1"/>
</dbReference>
<organism evidence="21">
    <name type="scientific">Candidatus Atribacter allofermentans</name>
    <dbReference type="NCBI Taxonomy" id="1852833"/>
    <lineage>
        <taxon>Bacteria</taxon>
        <taxon>Pseudomonadati</taxon>
        <taxon>Atribacterota</taxon>
        <taxon>Atribacteria</taxon>
        <taxon>Atribacterales</taxon>
        <taxon>Atribacteraceae</taxon>
        <taxon>Atribacter</taxon>
    </lineage>
</organism>
<evidence type="ECO:0000256" key="6">
    <source>
        <dbReference type="ARBA" id="ARBA00015188"/>
    </source>
</evidence>
<keyword evidence="12 19" id="KW-0133">Cell shape</keyword>
<dbReference type="GO" id="GO:0005829">
    <property type="term" value="C:cytosol"/>
    <property type="evidence" value="ECO:0007669"/>
    <property type="project" value="TreeGrafter"/>
</dbReference>
<comment type="subcellular location">
    <subcellularLocation>
        <location evidence="3 19">Cytoplasm</location>
    </subcellularLocation>
</comment>
<evidence type="ECO:0000256" key="15">
    <source>
        <dbReference type="ARBA" id="ARBA00023306"/>
    </source>
</evidence>
<sequence length="304" mass="34384">MQEKWKSIEKEYAGSPDLIVAPQAEMKFYTTWKIGGRVIALVDVLRSVIFPNLFFKMQELDCPWKILGKGSNILVSDQGYSGVVIRLAGEYSEMNYLGNHRIESGAGVALSHLVSFALGHSLGGFEFLVGVPGTVGGAVRINAGCFGQEISNLIQEILVMDNNGNIEWLKREKIDFFYRGSSLKKDRLTILKVIFQLFSDKSENIRNNVRRYSLLRKQFQPVGWPSAGCVFKNPPGDYAAKIIDQMGFKGLRTGFAQISEKHSNFIINRGSAKARDVIVLIDWIRQEVQRERNIFLENEIEVWQ</sequence>
<comment type="pathway">
    <text evidence="4 19">Cell wall biogenesis; peptidoglycan biosynthesis.</text>
</comment>
<keyword evidence="15 19" id="KW-0131">Cell cycle</keyword>
<dbReference type="InterPro" id="IPR016167">
    <property type="entry name" value="FAD-bd_PCMH_sub1"/>
</dbReference>
<dbReference type="SUPFAM" id="SSF56194">
    <property type="entry name" value="Uridine diphospho-N-Acetylenolpyruvylglucosamine reductase, MurB, C-terminal domain"/>
    <property type="match status" value="1"/>
</dbReference>
<evidence type="ECO:0000256" key="2">
    <source>
        <dbReference type="ARBA" id="ARBA00003921"/>
    </source>
</evidence>
<dbReference type="PANTHER" id="PTHR21071:SF4">
    <property type="entry name" value="UDP-N-ACETYLENOLPYRUVOYLGLUCOSAMINE REDUCTASE"/>
    <property type="match status" value="1"/>
</dbReference>
<keyword evidence="9 19" id="KW-0285">Flavoprotein</keyword>
<feature type="active site" evidence="19">
    <location>
        <position position="299"/>
    </location>
</feature>
<dbReference type="InterPro" id="IPR003170">
    <property type="entry name" value="MurB"/>
</dbReference>
<comment type="cofactor">
    <cofactor evidence="1 19">
        <name>FAD</name>
        <dbReference type="ChEBI" id="CHEBI:57692"/>
    </cofactor>
</comment>
<dbReference type="PANTHER" id="PTHR21071">
    <property type="entry name" value="UDP-N-ACETYLENOLPYRUVOYLGLUCOSAMINE REDUCTASE"/>
    <property type="match status" value="1"/>
</dbReference>
<dbReference type="Pfam" id="PF02873">
    <property type="entry name" value="MurB_C"/>
    <property type="match status" value="1"/>
</dbReference>
<dbReference type="InterPro" id="IPR006094">
    <property type="entry name" value="Oxid_FAD_bind_N"/>
</dbReference>
<protein>
    <recommendedName>
        <fullName evidence="6 19">UDP-N-acetylenolpyruvoylglucosamine reductase</fullName>
        <ecNumber evidence="5 19">1.3.1.98</ecNumber>
    </recommendedName>
    <alternativeName>
        <fullName evidence="17 19">UDP-N-acetylmuramate dehydrogenase</fullName>
    </alternativeName>
</protein>
<dbReference type="GO" id="GO:0008762">
    <property type="term" value="F:UDP-N-acetylmuramate dehydrogenase activity"/>
    <property type="evidence" value="ECO:0007669"/>
    <property type="project" value="UniProtKB-UniRule"/>
</dbReference>
<keyword evidence="10 19" id="KW-0274">FAD</keyword>
<evidence type="ECO:0000256" key="4">
    <source>
        <dbReference type="ARBA" id="ARBA00004752"/>
    </source>
</evidence>
<dbReference type="Gene3D" id="3.90.78.10">
    <property type="entry name" value="UDP-N-acetylenolpyruvoylglucosamine reductase, C-terminal domain"/>
    <property type="match status" value="1"/>
</dbReference>
<dbReference type="AlphaFoldDB" id="A0A1V5T1J7"/>
<evidence type="ECO:0000256" key="1">
    <source>
        <dbReference type="ARBA" id="ARBA00001974"/>
    </source>
</evidence>
<dbReference type="EMBL" id="MWBQ01000035">
    <property type="protein sequence ID" value="OQA60588.1"/>
    <property type="molecule type" value="Genomic_DNA"/>
</dbReference>
<evidence type="ECO:0000256" key="16">
    <source>
        <dbReference type="ARBA" id="ARBA00023316"/>
    </source>
</evidence>
<dbReference type="Gene3D" id="3.30.465.10">
    <property type="match status" value="1"/>
</dbReference>
<evidence type="ECO:0000256" key="17">
    <source>
        <dbReference type="ARBA" id="ARBA00031026"/>
    </source>
</evidence>
<keyword evidence="16 19" id="KW-0961">Cell wall biogenesis/degradation</keyword>
<dbReference type="InterPro" id="IPR036318">
    <property type="entry name" value="FAD-bd_PCMH-like_sf"/>
</dbReference>
<dbReference type="NCBIfam" id="TIGR00179">
    <property type="entry name" value="murB"/>
    <property type="match status" value="1"/>
</dbReference>
<dbReference type="UniPathway" id="UPA00219"/>
<name>A0A1V5T1J7_9BACT</name>
<evidence type="ECO:0000256" key="12">
    <source>
        <dbReference type="ARBA" id="ARBA00022960"/>
    </source>
</evidence>
<evidence type="ECO:0000256" key="18">
    <source>
        <dbReference type="ARBA" id="ARBA00048914"/>
    </source>
</evidence>
<evidence type="ECO:0000256" key="9">
    <source>
        <dbReference type="ARBA" id="ARBA00022630"/>
    </source>
</evidence>
<gene>
    <name evidence="19 21" type="primary">murB</name>
    <name evidence="21" type="ORF">BWY41_00564</name>
</gene>
<evidence type="ECO:0000256" key="5">
    <source>
        <dbReference type="ARBA" id="ARBA00012518"/>
    </source>
</evidence>
<keyword evidence="7 19" id="KW-0963">Cytoplasm</keyword>
<dbReference type="PROSITE" id="PS51387">
    <property type="entry name" value="FAD_PCMH"/>
    <property type="match status" value="1"/>
</dbReference>
<dbReference type="InterPro" id="IPR011601">
    <property type="entry name" value="MurB_C"/>
</dbReference>
<dbReference type="Pfam" id="PF01565">
    <property type="entry name" value="FAD_binding_4"/>
    <property type="match status" value="1"/>
</dbReference>
<evidence type="ECO:0000256" key="19">
    <source>
        <dbReference type="HAMAP-Rule" id="MF_00037"/>
    </source>
</evidence>
<dbReference type="InterPro" id="IPR016166">
    <property type="entry name" value="FAD-bd_PCMH"/>
</dbReference>
<evidence type="ECO:0000256" key="11">
    <source>
        <dbReference type="ARBA" id="ARBA00022857"/>
    </source>
</evidence>
<keyword evidence="14 19" id="KW-0560">Oxidoreductase</keyword>